<proteinExistence type="predicted"/>
<evidence type="ECO:0000313" key="2">
    <source>
        <dbReference type="EMBL" id="MTV40572.1"/>
    </source>
</evidence>
<dbReference type="GO" id="GO:0016758">
    <property type="term" value="F:hexosyltransferase activity"/>
    <property type="evidence" value="ECO:0007669"/>
    <property type="project" value="UniProtKB-ARBA"/>
</dbReference>
<gene>
    <name evidence="2" type="ORF">GM676_23720</name>
</gene>
<dbReference type="InterPro" id="IPR029044">
    <property type="entry name" value="Nucleotide-diphossugar_trans"/>
</dbReference>
<dbReference type="EMBL" id="WNKY01000036">
    <property type="protein sequence ID" value="MTV40572.1"/>
    <property type="molecule type" value="Genomic_DNA"/>
</dbReference>
<reference evidence="2 3" key="1">
    <citation type="submission" date="2019-11" db="EMBL/GenBank/DDBJ databases">
        <title>Type strains purchased from KCTC, JCM and DSMZ.</title>
        <authorList>
            <person name="Lu H."/>
        </authorList>
    </citation>
    <scope>NUCLEOTIDE SEQUENCE [LARGE SCALE GENOMIC DNA]</scope>
    <source>
        <strain evidence="2 3">KCTC 22382</strain>
    </source>
</reference>
<dbReference type="PANTHER" id="PTHR22916">
    <property type="entry name" value="GLYCOSYLTRANSFERASE"/>
    <property type="match status" value="1"/>
</dbReference>
<evidence type="ECO:0000259" key="1">
    <source>
        <dbReference type="Pfam" id="PF00535"/>
    </source>
</evidence>
<keyword evidence="2" id="KW-0808">Transferase</keyword>
<keyword evidence="3" id="KW-1185">Reference proteome</keyword>
<name>A0A6L6PNT5_9BURK</name>
<organism evidence="2 3">
    <name type="scientific">Duganella radicis</name>
    <dbReference type="NCBI Taxonomy" id="551988"/>
    <lineage>
        <taxon>Bacteria</taxon>
        <taxon>Pseudomonadati</taxon>
        <taxon>Pseudomonadota</taxon>
        <taxon>Betaproteobacteria</taxon>
        <taxon>Burkholderiales</taxon>
        <taxon>Oxalobacteraceae</taxon>
        <taxon>Telluria group</taxon>
        <taxon>Duganella</taxon>
    </lineage>
</organism>
<dbReference type="AlphaFoldDB" id="A0A6L6PNT5"/>
<dbReference type="Pfam" id="PF00535">
    <property type="entry name" value="Glycos_transf_2"/>
    <property type="match status" value="1"/>
</dbReference>
<comment type="caution">
    <text evidence="2">The sequence shown here is derived from an EMBL/GenBank/DDBJ whole genome shotgun (WGS) entry which is preliminary data.</text>
</comment>
<dbReference type="SUPFAM" id="SSF53448">
    <property type="entry name" value="Nucleotide-diphospho-sugar transferases"/>
    <property type="match status" value="1"/>
</dbReference>
<dbReference type="CDD" id="cd00761">
    <property type="entry name" value="Glyco_tranf_GTA_type"/>
    <property type="match status" value="1"/>
</dbReference>
<accession>A0A6L6PNT5</accession>
<protein>
    <submittedName>
        <fullName evidence="2">Glycosyltransferase</fullName>
    </submittedName>
</protein>
<dbReference type="Proteomes" id="UP000475582">
    <property type="component" value="Unassembled WGS sequence"/>
</dbReference>
<dbReference type="PANTHER" id="PTHR22916:SF3">
    <property type="entry name" value="UDP-GLCNAC:BETAGAL BETA-1,3-N-ACETYLGLUCOSAMINYLTRANSFERASE-LIKE PROTEIN 1"/>
    <property type="match status" value="1"/>
</dbReference>
<dbReference type="InterPro" id="IPR001173">
    <property type="entry name" value="Glyco_trans_2-like"/>
</dbReference>
<evidence type="ECO:0000313" key="3">
    <source>
        <dbReference type="Proteomes" id="UP000475582"/>
    </source>
</evidence>
<dbReference type="Gene3D" id="3.90.550.10">
    <property type="entry name" value="Spore Coat Polysaccharide Biosynthesis Protein SpsA, Chain A"/>
    <property type="match status" value="1"/>
</dbReference>
<feature type="domain" description="Glycosyltransferase 2-like" evidence="1">
    <location>
        <begin position="12"/>
        <end position="179"/>
    </location>
</feature>
<dbReference type="RefSeq" id="WP_155466592.1">
    <property type="nucleotide sequence ID" value="NZ_WNKY01000036.1"/>
</dbReference>
<sequence>MKPHHPDAPLLSILVPGYNVERFITDCLEHIVAQMGGQHELIVVDDGSTDGTVARVQAVRAAHPRLQIRLVEQVNQGISDARNRALMEARGEYILFVDSDDRLLPRSLEALERVIAERRPDVIATALRMWHPDAPDKDRDVYMSYEPERTITCQDAILTSFFNDRHMYVWCKVFRREIYAQEAMPLFPSRRLFEDVAVVPRLLQRCRSLVYLPHVLLAYRQHPVSITRVISEQWCVDFVSALAAVKPHFERAGVSAAVRAQFDLAVCHFYIGMVKNSYQLPAATGDAVRGKVRGIFLDSLFGPPQQVLAGMAGQGKQSAHTARQVRRALEGNRWFHFQQTAVRKLKLWQRLERTRAAQR</sequence>
<dbReference type="OrthoDB" id="9798249at2"/>